<sequence>MDLKAQQERHWHKVNVAAALAQSSSVGTGSGARQAESLATMLPYLLLGTRHTSRQATSGSTQNKSSSFSSTGGIPPCHFALLAPGSLKASVLNARDIMSWRRQRRALAGRAPIPGEAQQQQDAVNFALLEKTHYSQRQLTSDNHPLSSFPRPAWVSEPSSTSQLKPATAAGPRFAPPASPPGLSSKAVIGGLTAQSSSAAVAGTAAAAAPTAPSETTTDHNKGLWKRLSSKPQPDGLGIAAADFLNVPPSTLAQTLDISRAIQETRMLIYDVQQLAKADRVLRHYFLMAERALGGAQDPIKSPIWLSFVIEDVMRRKPSCYLRSADWEGCKTMFRELSDTALVRDSCWVKRVCEALGLEAGRGHGNLLAALPPMWRRFVEIGQAEAVAAAVGGVLALRAAQTDDSSKATLLRQPYLLRTPPGVRQVQSQPKLDELEPLACAALYAVVQLLKAQDAKGNAVTALIVRPHDLYDFLSLVEPPASPLSAHYALGSSNPRHGAPQGGVMPYSQHHLIHVATAWRQDRQGVAFKAYAVRTEIIAEAGRTGQPCLTPYGAKLLNSSALYSTKSLAASGGMPFGFGLGLRPPPPSAAPTGPLSATSVPFATERGAAARRAFGLGPRDAAECGVTKTSVAASEAAAPAVASHRLGGRLSQSRTAHDSPQSASMLAGTYTEWHGGSSSDDGDRSEDDYSNLGRRNRNHQNRNGNSDSGGDSDATTVVLGSPQRTYGPGLPYVPYKPGDAATANLTCRGEGRRRRRRRLLAGSSVTGGEGGELSLARQAARATSMAVCWLQSLGVVDPDLERMITADFASCRTVPAAASSTILTPPPQSPSAWDRQLALTNAPATQSSGTMVVTSSAVCSRQPCLARELKALADRAAASVLLPPYGDNDPDNRTARLPCLWLEDGEKNSTSMSSSSTSAASAAGAGPGRCREGSPFGRPASLPAGPAPTTAILSDEVSAFEQREKSRAGQLRAAFLTTLRSDAALRRLVAAVLPRTRHRDGVASDDDENTTAAATTDSDVKLELEGEEVEYAEYTEDDEQTVDASSKAGDGAEGAVGADRVGGRVGGGWDFAARSRVTEEQVLSVEDIGELLRRLRPGLQEAHPRSWAALEQEAREEEERLGSTISQNTLASKMLRLGLLGLTLLAHRPDLPLRLLRLLPCVAAGATYREWAMYSRPPPGAKMRGVLAAGPCPMAHYHALIAFAAFNFLPGRLHSAAGTAATAVTGVGSSLRFPDPTPAGAATAATAANNSVDLTAKALARMLRRNQTVWESIALYVSVQALAEDEGLAVPWLIAAGAADPEEAPSAAAAAAATSSSTGCAVVGSSTSPSPLSAAAAGLGASQLGNLAELLRELKRDVVVAAAMNDPLEESASSVSSASSSSASEARGEGGEMAGGKRIDGGGACGGGGGGLASEFSDSEDRWFIEAPQVPSSGSGSTESVAELEVATEVEAEATEGEVELEVTSGDGDEAAAGRLADNSAAKAVVAAAVTVTAPSADMRPAAEASHSDPLPPPPPPQAAPSQLSSSQLRAGGGVVPGTHGPLSSSNLWVEAGHQIAAARTDDPYGCPWRPSAPPASSSSNSAKNTAINSSSSNIINGGSTAGQGAMTATAQSPAQAAKQKPGAATLPAEYWQPGGRGGGGAGRGGGRSKAGTGGGGGGDGGCSSGISGLGWLGGPECQAVAADLDDHFLKDPSFHKMMLSSLVQNLAEEFEEGLLRSVVDACRGTPAPTSAPAPTVTKCPTSVPLGREGSGAAPFTAAGGAEHGMGCKAAAAAEEEDARMGPGGLARSLRGKEIEEVEAAEALLLQQLNLNPWKEQSLRIASWPQAPDPSAASGRCQRSGGGGGGGGMEGRRKQLGGPDWEPQQALPVMLRLWRCAADRADCEAKAACGVRSTRSGTTEPRVVRQHVTTVGGPGLMLALTAMYCGDEQRAAQLRRPANASATTAATAAATASKLAMAAAAAAGSRRGPYSTTLATSTLAGTSCGAGEERRRVCFQPSASVRTSQLALGLLGHGRSAPEQQTVFPPPEGVPGVVLLAITPDVVPEQRVERRTMKSVAAAAVRDCAPVAGVGSGCGGAALACWLWMALMDAATLQGGLFGALREGMTGWENAEGVGEVARYDIAAAIARTSLVSERSGALRVQALGLEGLETAVLLLSQVRMEMQKQQRDLVVVVRQLDHQGIAAAGEDEVDERPLASRLYDVDRGNDEQADSYRCTNSNSNSNNQRKHSSSITSGDGAGGNSAADTPLELLHRYNSCFQVFWCLLPALDEALRSLFRGGVELEVEAALEQLEGKAASTAAEGGSSGGSSGADSSKWRANAQVAERLRMALEDAHGLMQSSCAVQKGLVTELVVFECEIGRPERLVVQRRRGGNSSEEGAAAAVSAAAKLESSTDCKGIVATTTAAAAGMRGGRKGKGGDASAAGGRAGPSGGRGGAGLLKNGGPAPRRRYASKRFKHEDSDAKDEEDEDRGGTQGKYGCKQGTAVEDVGRLLTVGQRVAFVGGTCRGGYLLKRKLPLIVKWLLLL</sequence>
<feature type="region of interest" description="Disordered" evidence="1">
    <location>
        <begin position="2208"/>
        <end position="2241"/>
    </location>
</feature>
<feature type="compositionally biased region" description="Polar residues" evidence="1">
    <location>
        <begin position="2214"/>
        <end position="2224"/>
    </location>
</feature>
<accession>D8TY25</accession>
<feature type="compositionally biased region" description="Gly residues" evidence="1">
    <location>
        <begin position="1840"/>
        <end position="1849"/>
    </location>
</feature>
<proteinExistence type="predicted"/>
<feature type="compositionally biased region" description="Basic and acidic residues" evidence="1">
    <location>
        <begin position="1386"/>
        <end position="1400"/>
    </location>
</feature>
<feature type="compositionally biased region" description="Gly residues" evidence="1">
    <location>
        <begin position="1635"/>
        <end position="1659"/>
    </location>
</feature>
<feature type="compositionally biased region" description="Low complexity" evidence="1">
    <location>
        <begin position="1575"/>
        <end position="1626"/>
    </location>
</feature>
<feature type="region of interest" description="Disordered" evidence="1">
    <location>
        <begin position="2407"/>
        <end position="2479"/>
    </location>
</feature>
<feature type="region of interest" description="Disordered" evidence="1">
    <location>
        <begin position="1369"/>
        <end position="1413"/>
    </location>
</feature>
<feature type="region of interest" description="Disordered" evidence="1">
    <location>
        <begin position="1824"/>
        <end position="1862"/>
    </location>
</feature>
<organism evidence="3">
    <name type="scientific">Volvox carteri f. nagariensis</name>
    <dbReference type="NCBI Taxonomy" id="3068"/>
    <lineage>
        <taxon>Eukaryota</taxon>
        <taxon>Viridiplantae</taxon>
        <taxon>Chlorophyta</taxon>
        <taxon>core chlorophytes</taxon>
        <taxon>Chlorophyceae</taxon>
        <taxon>CS clade</taxon>
        <taxon>Chlamydomonadales</taxon>
        <taxon>Volvocaceae</taxon>
        <taxon>Volvox</taxon>
    </lineage>
</organism>
<dbReference type="EMBL" id="GL378344">
    <property type="protein sequence ID" value="EFJ47570.1"/>
    <property type="molecule type" value="Genomic_DNA"/>
</dbReference>
<feature type="compositionally biased region" description="Gly residues" evidence="1">
    <location>
        <begin position="1401"/>
        <end position="1412"/>
    </location>
</feature>
<feature type="compositionally biased region" description="Basic residues" evidence="1">
    <location>
        <begin position="2446"/>
        <end position="2455"/>
    </location>
</feature>
<feature type="region of interest" description="Disordered" evidence="1">
    <location>
        <begin position="906"/>
        <end position="949"/>
    </location>
</feature>
<reference evidence="2 3" key="1">
    <citation type="journal article" date="2010" name="Science">
        <title>Genomic analysis of organismal complexity in the multicellular green alga Volvox carteri.</title>
        <authorList>
            <person name="Prochnik S.E."/>
            <person name="Umen J."/>
            <person name="Nedelcu A.M."/>
            <person name="Hallmann A."/>
            <person name="Miller S.M."/>
            <person name="Nishii I."/>
            <person name="Ferris P."/>
            <person name="Kuo A."/>
            <person name="Mitros T."/>
            <person name="Fritz-Laylin L.K."/>
            <person name="Hellsten U."/>
            <person name="Chapman J."/>
            <person name="Simakov O."/>
            <person name="Rensing S.A."/>
            <person name="Terry A."/>
            <person name="Pangilinan J."/>
            <person name="Kapitonov V."/>
            <person name="Jurka J."/>
            <person name="Salamov A."/>
            <person name="Shapiro H."/>
            <person name="Schmutz J."/>
            <person name="Grimwood J."/>
            <person name="Lindquist E."/>
            <person name="Lucas S."/>
            <person name="Grigoriev I.V."/>
            <person name="Schmitt R."/>
            <person name="Kirk D."/>
            <person name="Rokhsar D.S."/>
        </authorList>
    </citation>
    <scope>NUCLEOTIDE SEQUENCE [LARGE SCALE GENOMIC DNA]</scope>
    <source>
        <strain evidence="3">f. Nagariensis / Eve</strain>
    </source>
</reference>
<feature type="region of interest" description="Disordered" evidence="1">
    <location>
        <begin position="138"/>
        <end position="182"/>
    </location>
</feature>
<feature type="compositionally biased region" description="Low complexity" evidence="1">
    <location>
        <begin position="909"/>
        <end position="924"/>
    </location>
</feature>
<evidence type="ECO:0000313" key="3">
    <source>
        <dbReference type="Proteomes" id="UP000001058"/>
    </source>
</evidence>
<evidence type="ECO:0000313" key="2">
    <source>
        <dbReference type="EMBL" id="EFJ47570.1"/>
    </source>
</evidence>
<feature type="region of interest" description="Disordered" evidence="1">
    <location>
        <begin position="634"/>
        <end position="733"/>
    </location>
</feature>
<feature type="region of interest" description="Disordered" evidence="1">
    <location>
        <begin position="2295"/>
        <end position="2316"/>
    </location>
</feature>
<feature type="region of interest" description="Disordered" evidence="1">
    <location>
        <begin position="1034"/>
        <end position="1059"/>
    </location>
</feature>
<evidence type="ECO:0000256" key="1">
    <source>
        <dbReference type="SAM" id="MobiDB-lite"/>
    </source>
</evidence>
<dbReference type="OrthoDB" id="10546984at2759"/>
<dbReference type="GeneID" id="9615461"/>
<gene>
    <name evidence="2" type="ORF">VOLCADRAFT_91830</name>
</gene>
<feature type="compositionally biased region" description="Low complexity" evidence="1">
    <location>
        <begin position="1520"/>
        <end position="1529"/>
    </location>
</feature>
<feature type="region of interest" description="Disordered" evidence="1">
    <location>
        <begin position="1497"/>
        <end position="1542"/>
    </location>
</feature>
<feature type="compositionally biased region" description="Pro residues" evidence="1">
    <location>
        <begin position="1510"/>
        <end position="1519"/>
    </location>
</feature>
<keyword evidence="3" id="KW-1185">Reference proteome</keyword>
<feature type="compositionally biased region" description="Low complexity" evidence="1">
    <location>
        <begin position="634"/>
        <end position="643"/>
    </location>
</feature>
<feature type="compositionally biased region" description="Polar residues" evidence="1">
    <location>
        <begin position="650"/>
        <end position="664"/>
    </location>
</feature>
<feature type="compositionally biased region" description="Gly residues" evidence="1">
    <location>
        <begin position="2425"/>
        <end position="2437"/>
    </location>
</feature>
<feature type="region of interest" description="Disordered" evidence="1">
    <location>
        <begin position="1561"/>
        <end position="1659"/>
    </location>
</feature>
<protein>
    <submittedName>
        <fullName evidence="2">Uncharacterized protein</fullName>
    </submittedName>
</protein>
<dbReference type="Proteomes" id="UP000001058">
    <property type="component" value="Unassembled WGS sequence"/>
</dbReference>
<dbReference type="KEGG" id="vcn:VOLCADRAFT_91830"/>
<feature type="compositionally biased region" description="Polar residues" evidence="1">
    <location>
        <begin position="706"/>
        <end position="715"/>
    </location>
</feature>
<dbReference type="InParanoid" id="D8TY25"/>
<name>D8TY25_VOLCA</name>
<feature type="compositionally biased region" description="Low complexity" evidence="1">
    <location>
        <begin position="1370"/>
        <end position="1385"/>
    </location>
</feature>
<dbReference type="RefSeq" id="XP_002951394.1">
    <property type="nucleotide sequence ID" value="XM_002951348.1"/>
</dbReference>